<dbReference type="InterPro" id="IPR050796">
    <property type="entry name" value="SCF_F-box_component"/>
</dbReference>
<evidence type="ECO:0000313" key="5">
    <source>
        <dbReference type="EMBL" id="KAF7150677.1"/>
    </source>
</evidence>
<organism evidence="5 6">
    <name type="scientific">Rhododendron simsii</name>
    <name type="common">Sims's rhododendron</name>
    <dbReference type="NCBI Taxonomy" id="118357"/>
    <lineage>
        <taxon>Eukaryota</taxon>
        <taxon>Viridiplantae</taxon>
        <taxon>Streptophyta</taxon>
        <taxon>Embryophyta</taxon>
        <taxon>Tracheophyta</taxon>
        <taxon>Spermatophyta</taxon>
        <taxon>Magnoliopsida</taxon>
        <taxon>eudicotyledons</taxon>
        <taxon>Gunneridae</taxon>
        <taxon>Pentapetalae</taxon>
        <taxon>asterids</taxon>
        <taxon>Ericales</taxon>
        <taxon>Ericaceae</taxon>
        <taxon>Ericoideae</taxon>
        <taxon>Rhodoreae</taxon>
        <taxon>Rhododendron</taxon>
    </lineage>
</organism>
<dbReference type="AlphaFoldDB" id="A0A834HCI8"/>
<evidence type="ECO:0000313" key="6">
    <source>
        <dbReference type="Proteomes" id="UP000626092"/>
    </source>
</evidence>
<protein>
    <recommendedName>
        <fullName evidence="4">F-box domain-containing protein</fullName>
    </recommendedName>
</protein>
<dbReference type="FunFam" id="1.20.1280.50:FF:000008">
    <property type="entry name" value="F-box only protein 6"/>
    <property type="match status" value="1"/>
</dbReference>
<feature type="domain" description="F-box" evidence="4">
    <location>
        <begin position="177"/>
        <end position="223"/>
    </location>
</feature>
<dbReference type="SMART" id="SM00256">
    <property type="entry name" value="FBOX"/>
    <property type="match status" value="1"/>
</dbReference>
<feature type="compositionally biased region" description="Basic residues" evidence="3">
    <location>
        <begin position="16"/>
        <end position="27"/>
    </location>
</feature>
<dbReference type="PROSITE" id="PS50181">
    <property type="entry name" value="FBOX"/>
    <property type="match status" value="1"/>
</dbReference>
<comment type="caution">
    <text evidence="5">The sequence shown here is derived from an EMBL/GenBank/DDBJ whole genome shotgun (WGS) entry which is preliminary data.</text>
</comment>
<name>A0A834HCI8_RHOSS</name>
<keyword evidence="2" id="KW-0677">Repeat</keyword>
<keyword evidence="1" id="KW-0880">Kelch repeat</keyword>
<evidence type="ECO:0000256" key="2">
    <source>
        <dbReference type="ARBA" id="ARBA00022737"/>
    </source>
</evidence>
<keyword evidence="6" id="KW-1185">Reference proteome</keyword>
<reference evidence="5" key="1">
    <citation type="submission" date="2019-11" db="EMBL/GenBank/DDBJ databases">
        <authorList>
            <person name="Liu Y."/>
            <person name="Hou J."/>
            <person name="Li T.-Q."/>
            <person name="Guan C.-H."/>
            <person name="Wu X."/>
            <person name="Wu H.-Z."/>
            <person name="Ling F."/>
            <person name="Zhang R."/>
            <person name="Shi X.-G."/>
            <person name="Ren J.-P."/>
            <person name="Chen E.-F."/>
            <person name="Sun J.-M."/>
        </authorList>
    </citation>
    <scope>NUCLEOTIDE SEQUENCE</scope>
    <source>
        <strain evidence="5">Adult_tree_wgs_1</strain>
        <tissue evidence="5">Leaves</tissue>
    </source>
</reference>
<dbReference type="CDD" id="cd22157">
    <property type="entry name" value="F-box_AtFBW1-like"/>
    <property type="match status" value="1"/>
</dbReference>
<dbReference type="PANTHER" id="PTHR31672">
    <property type="entry name" value="BNACNNG10540D PROTEIN"/>
    <property type="match status" value="1"/>
</dbReference>
<dbReference type="EMBL" id="WJXA01000002">
    <property type="protein sequence ID" value="KAF7150677.1"/>
    <property type="molecule type" value="Genomic_DNA"/>
</dbReference>
<evidence type="ECO:0000259" key="4">
    <source>
        <dbReference type="PROSITE" id="PS50181"/>
    </source>
</evidence>
<dbReference type="InterPro" id="IPR011043">
    <property type="entry name" value="Gal_Oxase/kelch_b-propeller"/>
</dbReference>
<dbReference type="Pfam" id="PF00646">
    <property type="entry name" value="F-box"/>
    <property type="match status" value="1"/>
</dbReference>
<evidence type="ECO:0000256" key="1">
    <source>
        <dbReference type="ARBA" id="ARBA00022441"/>
    </source>
</evidence>
<evidence type="ECO:0000256" key="3">
    <source>
        <dbReference type="SAM" id="MobiDB-lite"/>
    </source>
</evidence>
<dbReference type="Gene3D" id="1.20.1280.50">
    <property type="match status" value="1"/>
</dbReference>
<dbReference type="Proteomes" id="UP000626092">
    <property type="component" value="Unassembled WGS sequence"/>
</dbReference>
<dbReference type="Pfam" id="PF07734">
    <property type="entry name" value="FBA_1"/>
    <property type="match status" value="1"/>
</dbReference>
<dbReference type="SUPFAM" id="SSF81383">
    <property type="entry name" value="F-box domain"/>
    <property type="match status" value="1"/>
</dbReference>
<dbReference type="OrthoDB" id="1295006at2759"/>
<dbReference type="InterPro" id="IPR006527">
    <property type="entry name" value="F-box-assoc_dom_typ1"/>
</dbReference>
<gene>
    <name evidence="5" type="ORF">RHSIM_Rhsim02G0109800</name>
</gene>
<feature type="region of interest" description="Disordered" evidence="3">
    <location>
        <begin position="1"/>
        <end position="59"/>
    </location>
</feature>
<feature type="compositionally biased region" description="Polar residues" evidence="3">
    <location>
        <begin position="37"/>
        <end position="50"/>
    </location>
</feature>
<dbReference type="Gene3D" id="2.120.10.80">
    <property type="entry name" value="Kelch-type beta propeller"/>
    <property type="match status" value="1"/>
</dbReference>
<dbReference type="PANTHER" id="PTHR31672:SF12">
    <property type="entry name" value="F-BOX DOMAIN-CONTAINING PROTEIN"/>
    <property type="match status" value="1"/>
</dbReference>
<proteinExistence type="predicted"/>
<dbReference type="InterPro" id="IPR001810">
    <property type="entry name" value="F-box_dom"/>
</dbReference>
<dbReference type="InterPro" id="IPR015915">
    <property type="entry name" value="Kelch-typ_b-propeller"/>
</dbReference>
<dbReference type="InterPro" id="IPR036047">
    <property type="entry name" value="F-box-like_dom_sf"/>
</dbReference>
<sequence>MTGNGRARLANCSSRRQQRCNRRKIGSRNRTEGCYNETPQRKNATVSPSLSAKAVRPAGGGLDQEVLDRRMVHGVSGMVATMREEGGGDDFFCQSYTAGGGGLDQKEKQKGIVITEGTTMGLQSDNGDGSKGFEKMQNEKQKGIIITEGTTMGLQSDNGDGSKRSFTSSSCPDHLERQIWKELPEELQEAVLVRLPMATVFRFRAICRNWNSLLSSHRFRKQVEELQLFRPWIYAVFLHQHDRALYDLPLNKWHRFTTIHGVPDNFVCPEASAGGLVCLMNVLVKRYYVGNPLTQSFKELPASGDVPTYVALGMTLNCGLTSGGYKILQVDLHGDYEVYDSIENSWTLGSIPFDVTLNLSHHRWCTKAVSIGDTIYFLSSCPEGIVSYNVETRAWQQFTVPTPIHLGNDPVIAECVGKILLVGLLTDENGASTCVCIWELQKETLSWMEIDRMPGKFHEKVSRIFCFGNKGLLLLYVPSRPIFTLVAYNMVAREWVEVPSCLPPGEREHWMIGCGMAFHPCPTASA</sequence>
<feature type="region of interest" description="Disordered" evidence="3">
    <location>
        <begin position="151"/>
        <end position="170"/>
    </location>
</feature>
<dbReference type="SUPFAM" id="SSF50965">
    <property type="entry name" value="Galactose oxidase, central domain"/>
    <property type="match status" value="1"/>
</dbReference>
<accession>A0A834HCI8</accession>